<dbReference type="CDD" id="cd12208">
    <property type="entry name" value="DIP1984-like"/>
    <property type="match status" value="1"/>
</dbReference>
<accession>A0A433SEJ5</accession>
<dbReference type="EMBL" id="PQSP01000002">
    <property type="protein sequence ID" value="RUS67116.1"/>
    <property type="molecule type" value="Genomic_DNA"/>
</dbReference>
<dbReference type="Proteomes" id="UP000286947">
    <property type="component" value="Unassembled WGS sequence"/>
</dbReference>
<keyword evidence="2" id="KW-1185">Reference proteome</keyword>
<sequence>MKLAEALLLRAEYQQKIVNLQGRLAQNLKVQEGEQPHEDPEQLLQELLSLNDKLVELIKKVNLANMQTPFDERRTLADALVEREILAKKRQILTTAVSNANQRDYRLTHAEVKLVVTVDIARLQKQIDQLSKEFRELDTAIQARNWTVDLE</sequence>
<evidence type="ECO:0000313" key="1">
    <source>
        <dbReference type="EMBL" id="RUS67116.1"/>
    </source>
</evidence>
<dbReference type="NCBIfam" id="NF038048">
    <property type="entry name" value="DIP1984_fam"/>
    <property type="match status" value="1"/>
</dbReference>
<name>A0A433SEJ5_9BURK</name>
<reference evidence="1 2" key="1">
    <citation type="submission" date="2018-01" db="EMBL/GenBank/DDBJ databases">
        <title>Saezia sanguinis gen. nov., sp. nov., in the order Burkholderiales isolated from human blood.</title>
        <authorList>
            <person name="Medina-Pascual M.J."/>
            <person name="Valdezate S."/>
            <person name="Monzon S."/>
            <person name="Cuesta I."/>
            <person name="Carrasco G."/>
            <person name="Villalon P."/>
            <person name="Saez-Nieto J.A."/>
        </authorList>
    </citation>
    <scope>NUCLEOTIDE SEQUENCE [LARGE SCALE GENOMIC DNA]</scope>
    <source>
        <strain evidence="1 2">CNM695-12</strain>
    </source>
</reference>
<dbReference type="InterPro" id="IPR047741">
    <property type="entry name" value="DIP1984-like"/>
</dbReference>
<organism evidence="1 2">
    <name type="scientific">Saezia sanguinis</name>
    <dbReference type="NCBI Taxonomy" id="1965230"/>
    <lineage>
        <taxon>Bacteria</taxon>
        <taxon>Pseudomonadati</taxon>
        <taxon>Pseudomonadota</taxon>
        <taxon>Betaproteobacteria</taxon>
        <taxon>Burkholderiales</taxon>
        <taxon>Saeziaceae</taxon>
        <taxon>Saezia</taxon>
    </lineage>
</organism>
<comment type="caution">
    <text evidence="1">The sequence shown here is derived from an EMBL/GenBank/DDBJ whole genome shotgun (WGS) entry which is preliminary data.</text>
</comment>
<dbReference type="Gene3D" id="6.10.320.10">
    <property type="match status" value="1"/>
</dbReference>
<dbReference type="OrthoDB" id="3730241at2"/>
<gene>
    <name evidence="1" type="ORF">CUZ56_01055</name>
</gene>
<proteinExistence type="predicted"/>
<evidence type="ECO:0008006" key="3">
    <source>
        <dbReference type="Google" id="ProtNLM"/>
    </source>
</evidence>
<protein>
    <recommendedName>
        <fullName evidence="3">Septicolysin</fullName>
    </recommendedName>
</protein>
<evidence type="ECO:0000313" key="2">
    <source>
        <dbReference type="Proteomes" id="UP000286947"/>
    </source>
</evidence>
<dbReference type="RefSeq" id="WP_126978924.1">
    <property type="nucleotide sequence ID" value="NZ_CAWUGC010000014.1"/>
</dbReference>
<dbReference type="AlphaFoldDB" id="A0A433SEJ5"/>
<dbReference type="Pfam" id="PF20935">
    <property type="entry name" value="DUF6847"/>
    <property type="match status" value="1"/>
</dbReference>